<evidence type="ECO:0000256" key="7">
    <source>
        <dbReference type="ARBA" id="ARBA00023002"/>
    </source>
</evidence>
<comment type="similarity">
    <text evidence="2">Belongs to the FMO family.</text>
</comment>
<dbReference type="InterPro" id="IPR036291">
    <property type="entry name" value="NAD(P)-bd_dom_sf"/>
</dbReference>
<comment type="catalytic activity">
    <reaction evidence="10">
        <text>bromide + 4-hydroxybenzoate + NADPH + O2 + 2 H(+) = 3-bromo-4-hydroxybenzoate + NADP(+) + 2 H2O</text>
        <dbReference type="Rhea" id="RHEA:56352"/>
        <dbReference type="ChEBI" id="CHEBI:15377"/>
        <dbReference type="ChEBI" id="CHEBI:15378"/>
        <dbReference type="ChEBI" id="CHEBI:15379"/>
        <dbReference type="ChEBI" id="CHEBI:15858"/>
        <dbReference type="ChEBI" id="CHEBI:17879"/>
        <dbReference type="ChEBI" id="CHEBI:57783"/>
        <dbReference type="ChEBI" id="CHEBI:58349"/>
        <dbReference type="ChEBI" id="CHEBI:140203"/>
    </reaction>
    <physiologicalReaction direction="left-to-right" evidence="10">
        <dbReference type="Rhea" id="RHEA:56353"/>
    </physiologicalReaction>
</comment>
<comment type="catalytic activity">
    <reaction evidence="11">
        <text>3,4-dihydroxybenzoate + bromide + NADPH + O2 + 2 H(+) = 3-bromo-4,5-dihydroxybenzoate + NADP(+) + 2 H2O</text>
        <dbReference type="Rhea" id="RHEA:56372"/>
        <dbReference type="ChEBI" id="CHEBI:15377"/>
        <dbReference type="ChEBI" id="CHEBI:15378"/>
        <dbReference type="ChEBI" id="CHEBI:15379"/>
        <dbReference type="ChEBI" id="CHEBI:15858"/>
        <dbReference type="ChEBI" id="CHEBI:36241"/>
        <dbReference type="ChEBI" id="CHEBI:57783"/>
        <dbReference type="ChEBI" id="CHEBI:58349"/>
        <dbReference type="ChEBI" id="CHEBI:140211"/>
    </reaction>
    <physiologicalReaction direction="left-to-right" evidence="11">
        <dbReference type="Rhea" id="RHEA:56373"/>
    </physiologicalReaction>
</comment>
<dbReference type="GO" id="GO:0050661">
    <property type="term" value="F:NADP binding"/>
    <property type="evidence" value="ECO:0007669"/>
    <property type="project" value="InterPro"/>
</dbReference>
<organism evidence="17 18">
    <name type="scientific">Saccharopolyspora montiporae</name>
    <dbReference type="NCBI Taxonomy" id="2781240"/>
    <lineage>
        <taxon>Bacteria</taxon>
        <taxon>Bacillati</taxon>
        <taxon>Actinomycetota</taxon>
        <taxon>Actinomycetes</taxon>
        <taxon>Pseudonocardiales</taxon>
        <taxon>Pseudonocardiaceae</taxon>
        <taxon>Saccharopolyspora</taxon>
    </lineage>
</organism>
<comment type="cofactor">
    <cofactor evidence="1">
        <name>FAD</name>
        <dbReference type="ChEBI" id="CHEBI:57692"/>
    </cofactor>
</comment>
<feature type="region of interest" description="Disordered" evidence="16">
    <location>
        <begin position="1"/>
        <end position="21"/>
    </location>
</feature>
<keyword evidence="7" id="KW-0560">Oxidoreductase</keyword>
<dbReference type="InterPro" id="IPR020946">
    <property type="entry name" value="Flavin_mOase-like"/>
</dbReference>
<dbReference type="AlphaFoldDB" id="A0A929G2S0"/>
<feature type="compositionally biased region" description="Polar residues" evidence="16">
    <location>
        <begin position="1"/>
        <end position="11"/>
    </location>
</feature>
<dbReference type="EMBL" id="JADEYC010000032">
    <property type="protein sequence ID" value="MBE9376103.1"/>
    <property type="molecule type" value="Genomic_DNA"/>
</dbReference>
<comment type="catalytic activity">
    <reaction evidence="13">
        <text>2 bromide + 4-hydroxybenzoate + 2 NADPH + 2 O2 + 5 H(+) = 2,4-dibromophenol + CO2 + 2 NADP(+) + 4 H2O</text>
        <dbReference type="Rhea" id="RHEA:56348"/>
        <dbReference type="ChEBI" id="CHEBI:15377"/>
        <dbReference type="ChEBI" id="CHEBI:15378"/>
        <dbReference type="ChEBI" id="CHEBI:15379"/>
        <dbReference type="ChEBI" id="CHEBI:15858"/>
        <dbReference type="ChEBI" id="CHEBI:16526"/>
        <dbReference type="ChEBI" id="CHEBI:17879"/>
        <dbReference type="ChEBI" id="CHEBI:34238"/>
        <dbReference type="ChEBI" id="CHEBI:57783"/>
        <dbReference type="ChEBI" id="CHEBI:58349"/>
        <dbReference type="EC" id="1.14.19.55"/>
    </reaction>
    <physiologicalReaction direction="left-to-right" evidence="13">
        <dbReference type="Rhea" id="RHEA:56349"/>
    </physiologicalReaction>
</comment>
<accession>A0A929G2S0</accession>
<dbReference type="SUPFAM" id="SSF51905">
    <property type="entry name" value="FAD/NAD(P)-binding domain"/>
    <property type="match status" value="1"/>
</dbReference>
<evidence type="ECO:0000256" key="12">
    <source>
        <dbReference type="ARBA" id="ARBA00052183"/>
    </source>
</evidence>
<comment type="similarity">
    <text evidence="3">Belongs to the FAD-binding monooxygenase family.</text>
</comment>
<comment type="catalytic activity">
    <reaction evidence="8">
        <text>3-bromo-4-hydroxybenzoate + bromide + NADPH + O2 + 3 H(+) = 2,4-dibromophenol + CO2 + NADP(+) + 2 H2O</text>
        <dbReference type="Rhea" id="RHEA:56356"/>
        <dbReference type="ChEBI" id="CHEBI:15377"/>
        <dbReference type="ChEBI" id="CHEBI:15378"/>
        <dbReference type="ChEBI" id="CHEBI:15379"/>
        <dbReference type="ChEBI" id="CHEBI:15858"/>
        <dbReference type="ChEBI" id="CHEBI:16526"/>
        <dbReference type="ChEBI" id="CHEBI:34238"/>
        <dbReference type="ChEBI" id="CHEBI:57783"/>
        <dbReference type="ChEBI" id="CHEBI:58349"/>
        <dbReference type="ChEBI" id="CHEBI:140203"/>
    </reaction>
    <physiologicalReaction direction="left-to-right" evidence="8">
        <dbReference type="Rhea" id="RHEA:56357"/>
    </physiologicalReaction>
</comment>
<sequence length="484" mass="54505">MSNHSTFGGSQSRKRSDAAPVRPAVDYTRKYVIVGGGPAGMVMARALLKEGVPFDWFERHSDFGGIWDMNNPGTSMYESAHFISSTYTSGFCGEPMPTSLPDYPNWWQIRDYIREFGRRWGLYENVAFNTSVEHAEPLPENRWRVWLSDDRVLDYDGLIAAPGVTWHPNVPKFAGTETFRGDIRHSVTFRSGQELLGKRVMIVGAGNSGVDIASDAARHATRALFSVRRGYRYVPKHIGGIPTDAVLNGIVEPPAGLSLSSDMNTLIDSLVGDLTRLGLPAPDHDVLSSHPIMNTQVLHHLSHGDLVAKPDIGHFTETGVVFTDNTFEELDLVLLCTGYEYKIPFLDEDLFTWKAGHPQLYLNVFNRDHDSLYVLGFIEFADAAYMRFDEMAQLVVMDIRARETGEHREALLELKANDRPDLRGGMAYIDSPRHVNYVESHTYQRYLSTLRNRFGWPDLDHSYYDAIRPERAVGEHGHEPGGMQ</sequence>
<evidence type="ECO:0000256" key="14">
    <source>
        <dbReference type="ARBA" id="ARBA00066870"/>
    </source>
</evidence>
<dbReference type="FunFam" id="3.50.50.60:FF:000023">
    <property type="entry name" value="Dimethylaniline monooxygenase [N-oxide-forming]"/>
    <property type="match status" value="1"/>
</dbReference>
<evidence type="ECO:0000256" key="13">
    <source>
        <dbReference type="ARBA" id="ARBA00052260"/>
    </source>
</evidence>
<comment type="caution">
    <text evidence="17">The sequence shown here is derived from an EMBL/GenBank/DDBJ whole genome shotgun (WGS) entry which is preliminary data.</text>
</comment>
<keyword evidence="5" id="KW-0274">FAD</keyword>
<keyword evidence="4" id="KW-0285">Flavoprotein</keyword>
<evidence type="ECO:0000256" key="15">
    <source>
        <dbReference type="ARBA" id="ARBA00069832"/>
    </source>
</evidence>
<evidence type="ECO:0000256" key="3">
    <source>
        <dbReference type="ARBA" id="ARBA00010139"/>
    </source>
</evidence>
<evidence type="ECO:0000256" key="8">
    <source>
        <dbReference type="ARBA" id="ARBA00050194"/>
    </source>
</evidence>
<dbReference type="InterPro" id="IPR000960">
    <property type="entry name" value="Flavin_mOase"/>
</dbReference>
<dbReference type="EC" id="1.14.19.55" evidence="14"/>
<keyword evidence="6" id="KW-0521">NADP</keyword>
<evidence type="ECO:0000256" key="1">
    <source>
        <dbReference type="ARBA" id="ARBA00001974"/>
    </source>
</evidence>
<dbReference type="PRINTS" id="PR00370">
    <property type="entry name" value="FMOXYGENASE"/>
</dbReference>
<dbReference type="Gene3D" id="3.50.50.60">
    <property type="entry name" value="FAD/NAD(P)-binding domain"/>
    <property type="match status" value="1"/>
</dbReference>
<gene>
    <name evidence="17" type="ORF">IQ251_16750</name>
</gene>
<protein>
    <recommendedName>
        <fullName evidence="15">4-hydroxybenzoate brominase (decarboxylating)</fullName>
        <ecNumber evidence="14">1.14.19.55</ecNumber>
    </recommendedName>
</protein>
<evidence type="ECO:0000256" key="11">
    <source>
        <dbReference type="ARBA" id="ARBA00051726"/>
    </source>
</evidence>
<evidence type="ECO:0000313" key="17">
    <source>
        <dbReference type="EMBL" id="MBE9376103.1"/>
    </source>
</evidence>
<dbReference type="Proteomes" id="UP000598360">
    <property type="component" value="Unassembled WGS sequence"/>
</dbReference>
<reference evidence="17" key="1">
    <citation type="submission" date="2020-10" db="EMBL/GenBank/DDBJ databases">
        <title>Diversity and distribution of actinomycetes associated with coral in the coast of Hainan.</title>
        <authorList>
            <person name="Li F."/>
        </authorList>
    </citation>
    <scope>NUCLEOTIDE SEQUENCE</scope>
    <source>
        <strain evidence="17">HNM0983</strain>
    </source>
</reference>
<evidence type="ECO:0000256" key="5">
    <source>
        <dbReference type="ARBA" id="ARBA00022827"/>
    </source>
</evidence>
<dbReference type="InterPro" id="IPR036188">
    <property type="entry name" value="FAD/NAD-bd_sf"/>
</dbReference>
<evidence type="ECO:0000256" key="2">
    <source>
        <dbReference type="ARBA" id="ARBA00009183"/>
    </source>
</evidence>
<dbReference type="RefSeq" id="WP_193929549.1">
    <property type="nucleotide sequence ID" value="NZ_JADEYC010000032.1"/>
</dbReference>
<evidence type="ECO:0000256" key="16">
    <source>
        <dbReference type="SAM" id="MobiDB-lite"/>
    </source>
</evidence>
<evidence type="ECO:0000256" key="10">
    <source>
        <dbReference type="ARBA" id="ARBA00051354"/>
    </source>
</evidence>
<dbReference type="GO" id="GO:0004499">
    <property type="term" value="F:N,N-dimethylaniline monooxygenase activity"/>
    <property type="evidence" value="ECO:0007669"/>
    <property type="project" value="InterPro"/>
</dbReference>
<evidence type="ECO:0000256" key="9">
    <source>
        <dbReference type="ARBA" id="ARBA00050583"/>
    </source>
</evidence>
<proteinExistence type="inferred from homology"/>
<dbReference type="PANTHER" id="PTHR23023">
    <property type="entry name" value="DIMETHYLANILINE MONOOXYGENASE"/>
    <property type="match status" value="1"/>
</dbReference>
<dbReference type="InterPro" id="IPR050346">
    <property type="entry name" value="FMO-like"/>
</dbReference>
<name>A0A929G2S0_9PSEU</name>
<evidence type="ECO:0000256" key="4">
    <source>
        <dbReference type="ARBA" id="ARBA00022630"/>
    </source>
</evidence>
<evidence type="ECO:0000256" key="6">
    <source>
        <dbReference type="ARBA" id="ARBA00022857"/>
    </source>
</evidence>
<dbReference type="SUPFAM" id="SSF51735">
    <property type="entry name" value="NAD(P)-binding Rossmann-fold domains"/>
    <property type="match status" value="1"/>
</dbReference>
<keyword evidence="18" id="KW-1185">Reference proteome</keyword>
<dbReference type="GO" id="GO:0050660">
    <property type="term" value="F:flavin adenine dinucleotide binding"/>
    <property type="evidence" value="ECO:0007669"/>
    <property type="project" value="InterPro"/>
</dbReference>
<comment type="catalytic activity">
    <reaction evidence="9">
        <text>3-bromo-4,5-dihydroxybenzoate + bromide + NADPH + O2 + 3 H(+) = 3,5-dibromobenzene-1,2-diol + CO2 + NADP(+) + 2 H2O</text>
        <dbReference type="Rhea" id="RHEA:56376"/>
        <dbReference type="ChEBI" id="CHEBI:15377"/>
        <dbReference type="ChEBI" id="CHEBI:15378"/>
        <dbReference type="ChEBI" id="CHEBI:15379"/>
        <dbReference type="ChEBI" id="CHEBI:15858"/>
        <dbReference type="ChEBI" id="CHEBI:16526"/>
        <dbReference type="ChEBI" id="CHEBI:57783"/>
        <dbReference type="ChEBI" id="CHEBI:58349"/>
        <dbReference type="ChEBI" id="CHEBI:140211"/>
        <dbReference type="ChEBI" id="CHEBI:140214"/>
    </reaction>
    <physiologicalReaction direction="left-to-right" evidence="9">
        <dbReference type="Rhea" id="RHEA:56377"/>
    </physiologicalReaction>
</comment>
<dbReference type="Pfam" id="PF00743">
    <property type="entry name" value="FMO-like"/>
    <property type="match status" value="1"/>
</dbReference>
<evidence type="ECO:0000313" key="18">
    <source>
        <dbReference type="Proteomes" id="UP000598360"/>
    </source>
</evidence>
<comment type="catalytic activity">
    <reaction evidence="12">
        <text>3,4-dihydroxybenzoate + 2 bromide + 2 NADPH + 2 O2 + 5 H(+) = 3,5-dibromobenzene-1,2-diol + CO2 + 2 NADP(+) + 4 H2O</text>
        <dbReference type="Rhea" id="RHEA:56368"/>
        <dbReference type="ChEBI" id="CHEBI:15377"/>
        <dbReference type="ChEBI" id="CHEBI:15378"/>
        <dbReference type="ChEBI" id="CHEBI:15379"/>
        <dbReference type="ChEBI" id="CHEBI:15858"/>
        <dbReference type="ChEBI" id="CHEBI:16526"/>
        <dbReference type="ChEBI" id="CHEBI:36241"/>
        <dbReference type="ChEBI" id="CHEBI:57783"/>
        <dbReference type="ChEBI" id="CHEBI:58349"/>
        <dbReference type="ChEBI" id="CHEBI:140214"/>
        <dbReference type="EC" id="1.14.19.55"/>
    </reaction>
    <physiologicalReaction direction="left-to-right" evidence="12">
        <dbReference type="Rhea" id="RHEA:56369"/>
    </physiologicalReaction>
</comment>